<dbReference type="RefSeq" id="WP_015395880.1">
    <property type="nucleotide sequence ID" value="NC_020292.1"/>
</dbReference>
<proteinExistence type="predicted"/>
<dbReference type="Proteomes" id="UP000011728">
    <property type="component" value="Plasmid Csp_135p"/>
</dbReference>
<sequence>MGTEQEIIAYKPDLNIYGKSGKISDSGYASGSDDITYSNEGSNSKTRSLRLFLSNSPSSTVNSFLSAMEDVNGYLRAMEGEFTGNKYEADYLAAKTEEEINKILDKNKVDIDFGSDKLETYSYLKKIYDHINKVLDLYIKCVFGDNVNPSDADVIVKEYLSKIQALESNYEYEKVNYASLYYDTLASYALSDFISVLSTTCYDLKSIKIAAKGIDLDTAAKGLIKKTFNKETVSLDSLNQSLSNSIDDLLISIKNFYLEKQEFLSYLDTFTKIYSFKDGKTELAEMKNSCKDTMEKRFDNLVKAYMNYNLFSGDVSVSALNKAKYRSFFQ</sequence>
<keyword evidence="1" id="KW-0614">Plasmid</keyword>
<reference evidence="1 2" key="1">
    <citation type="submission" date="2013-02" db="EMBL/GenBank/DDBJ databases">
        <title>Genome sequence of Clostridium saccharoperbutylacetonicum N1-4(HMT).</title>
        <authorList>
            <person name="Poehlein A."/>
            <person name="Daniel R."/>
        </authorList>
    </citation>
    <scope>NUCLEOTIDE SEQUENCE [LARGE SCALE GENOMIC DNA]</scope>
    <source>
        <strain evidence="2">N1-4(HMT)</strain>
        <plasmid evidence="2">Plasmid Csp_135p</plasmid>
    </source>
</reference>
<dbReference type="KEGG" id="csr:Cspa_135p00130"/>
<dbReference type="HOGENOM" id="CLU_841201_0_0_9"/>
<organism evidence="1 2">
    <name type="scientific">Clostridium saccharoperbutylacetonicum N1-4(HMT)</name>
    <dbReference type="NCBI Taxonomy" id="931276"/>
    <lineage>
        <taxon>Bacteria</taxon>
        <taxon>Bacillati</taxon>
        <taxon>Bacillota</taxon>
        <taxon>Clostridia</taxon>
        <taxon>Eubacteriales</taxon>
        <taxon>Clostridiaceae</taxon>
        <taxon>Clostridium</taxon>
    </lineage>
</organism>
<geneLocation type="plasmid" evidence="1 2">
    <name>Csp_135p</name>
</geneLocation>
<evidence type="ECO:0000313" key="2">
    <source>
        <dbReference type="Proteomes" id="UP000011728"/>
    </source>
</evidence>
<gene>
    <name evidence="1" type="ORF">Cspa_135p00130</name>
</gene>
<keyword evidence="2" id="KW-1185">Reference proteome</keyword>
<name>M1MTZ1_9CLOT</name>
<protein>
    <submittedName>
        <fullName evidence="1">Uncharacterized protein</fullName>
    </submittedName>
</protein>
<accession>M1MTZ1</accession>
<evidence type="ECO:0000313" key="1">
    <source>
        <dbReference type="EMBL" id="AGF59573.1"/>
    </source>
</evidence>
<dbReference type="EMBL" id="CP004122">
    <property type="protein sequence ID" value="AGF59573.1"/>
    <property type="molecule type" value="Genomic_DNA"/>
</dbReference>
<dbReference type="AlphaFoldDB" id="M1MTZ1"/>
<dbReference type="PATRIC" id="fig|931276.5.peg.5898"/>